<dbReference type="SUPFAM" id="SSF53323">
    <property type="entry name" value="Pyruvate-ferredoxin oxidoreductase, PFOR, domain III"/>
    <property type="match status" value="1"/>
</dbReference>
<dbReference type="EC" id="1.2.7.8" evidence="5"/>
<evidence type="ECO:0000256" key="4">
    <source>
        <dbReference type="ARBA" id="ARBA00048332"/>
    </source>
</evidence>
<proteinExistence type="predicted"/>
<dbReference type="NCBIfam" id="TIGR03334">
    <property type="entry name" value="IOR_beta"/>
    <property type="match status" value="1"/>
</dbReference>
<dbReference type="AlphaFoldDB" id="A0A2A2H4J9"/>
<dbReference type="OrthoDB" id="53326at2157"/>
<dbReference type="InterPro" id="IPR052198">
    <property type="entry name" value="IorB_Oxidoreductase"/>
</dbReference>
<evidence type="ECO:0000313" key="8">
    <source>
        <dbReference type="Proteomes" id="UP000217784"/>
    </source>
</evidence>
<name>A0A2A2H4J9_METBR</name>
<protein>
    <recommendedName>
        <fullName evidence="5">Indolepyruvate ferredoxin oxidoreductase subunit beta</fullName>
        <ecNumber evidence="5">1.2.7.8</ecNumber>
    </recommendedName>
</protein>
<dbReference type="NCBIfam" id="NF005323">
    <property type="entry name" value="PRK06853.1-3"/>
    <property type="match status" value="1"/>
</dbReference>
<dbReference type="PANTHER" id="PTHR43854:SF1">
    <property type="entry name" value="INDOLEPYRUVATE OXIDOREDUCTASE SUBUNIT IORB"/>
    <property type="match status" value="1"/>
</dbReference>
<dbReference type="GO" id="GO:0043805">
    <property type="term" value="F:indolepyruvate ferredoxin oxidoreductase activity"/>
    <property type="evidence" value="ECO:0007669"/>
    <property type="project" value="UniProtKB-EC"/>
</dbReference>
<dbReference type="InterPro" id="IPR017719">
    <property type="entry name" value="Indolepyruvate_Fd_OxRdtase_bsu"/>
</dbReference>
<comment type="caution">
    <text evidence="7">The sequence shown here is derived from an EMBL/GenBank/DDBJ whole genome shotgun (WGS) entry which is preliminary data.</text>
</comment>
<comment type="subunit">
    <text evidence="2">Heterodimer of the IorA and IorB subunits.</text>
</comment>
<dbReference type="InterPro" id="IPR019752">
    <property type="entry name" value="Pyrv/ketoisovalerate_OxRed_cat"/>
</dbReference>
<comment type="function">
    <text evidence="1">Catalyzes the ferredoxin-dependent oxidative decarboxylation of arylpyruvates.</text>
</comment>
<dbReference type="InterPro" id="IPR002869">
    <property type="entry name" value="Pyrv_flavodox_OxRed_cen"/>
</dbReference>
<gene>
    <name evidence="7" type="ORF">ASJ80_04960</name>
</gene>
<dbReference type="EMBL" id="LMVM01000023">
    <property type="protein sequence ID" value="PAV04203.1"/>
    <property type="molecule type" value="Genomic_DNA"/>
</dbReference>
<feature type="domain" description="Pyruvate/ketoisovalerate oxidoreductase catalytic" evidence="6">
    <location>
        <begin position="12"/>
        <end position="192"/>
    </location>
</feature>
<comment type="catalytic activity">
    <reaction evidence="4">
        <text>indole-3-pyruvate + 2 oxidized [2Fe-2S]-[ferredoxin] + CoA = (indol-3-yl)acetyl-CoA + 2 reduced [2Fe-2S]-[ferredoxin] + CO2 + H(+)</text>
        <dbReference type="Rhea" id="RHEA:12645"/>
        <dbReference type="Rhea" id="RHEA-COMP:10000"/>
        <dbReference type="Rhea" id="RHEA-COMP:10001"/>
        <dbReference type="ChEBI" id="CHEBI:15378"/>
        <dbReference type="ChEBI" id="CHEBI:16526"/>
        <dbReference type="ChEBI" id="CHEBI:17640"/>
        <dbReference type="ChEBI" id="CHEBI:33737"/>
        <dbReference type="ChEBI" id="CHEBI:33738"/>
        <dbReference type="ChEBI" id="CHEBI:57271"/>
        <dbReference type="ChEBI" id="CHEBI:57287"/>
        <dbReference type="EC" id="1.2.7.8"/>
    </reaction>
</comment>
<evidence type="ECO:0000256" key="3">
    <source>
        <dbReference type="ARBA" id="ARBA00023002"/>
    </source>
</evidence>
<evidence type="ECO:0000259" key="6">
    <source>
        <dbReference type="Pfam" id="PF01558"/>
    </source>
</evidence>
<evidence type="ECO:0000256" key="5">
    <source>
        <dbReference type="NCBIfam" id="TIGR03334"/>
    </source>
</evidence>
<dbReference type="Gene3D" id="3.40.920.10">
    <property type="entry name" value="Pyruvate-ferredoxin oxidoreductase, PFOR, domain III"/>
    <property type="match status" value="1"/>
</dbReference>
<dbReference type="Pfam" id="PF01558">
    <property type="entry name" value="POR"/>
    <property type="match status" value="1"/>
</dbReference>
<dbReference type="PANTHER" id="PTHR43854">
    <property type="entry name" value="INDOLEPYRUVATE OXIDOREDUCTASE SUBUNIT IORB"/>
    <property type="match status" value="1"/>
</dbReference>
<evidence type="ECO:0000313" key="7">
    <source>
        <dbReference type="EMBL" id="PAV04203.1"/>
    </source>
</evidence>
<keyword evidence="8" id="KW-1185">Reference proteome</keyword>
<evidence type="ECO:0000256" key="2">
    <source>
        <dbReference type="ARBA" id="ARBA00011238"/>
    </source>
</evidence>
<evidence type="ECO:0000256" key="1">
    <source>
        <dbReference type="ARBA" id="ARBA00002995"/>
    </source>
</evidence>
<keyword evidence="3" id="KW-0560">Oxidoreductase</keyword>
<dbReference type="Proteomes" id="UP000217784">
    <property type="component" value="Unassembled WGS sequence"/>
</dbReference>
<keyword evidence="7" id="KW-0670">Pyruvate</keyword>
<dbReference type="RefSeq" id="WP_069585230.1">
    <property type="nucleotide sequence ID" value="NZ_LMVM01000023.1"/>
</dbReference>
<accession>A0A2A2H4J9</accession>
<sequence>MEPYNIYICGVGGQGIIKTSIVIGEAAMKSDMGVVMSEVHGMAQRGGVVSTELKIGDSKSPIIEKGSTNLLIAFEPMEALRAIPKASEDTYVIVNTSPIMPFNIIGSEVPYPEIPDILDELKSKVKDVFALDAEKAAKDAGHILSLNMVMLGGATAVSDFPIGKEAVLKSMKANLPQKSIPINKKAYEKGFEFVSSR</sequence>
<reference evidence="7 8" key="1">
    <citation type="journal article" date="2017" name="BMC Genomics">
        <title>Genomic analysis of methanogenic archaea reveals a shift towards energy conservation.</title>
        <authorList>
            <person name="Gilmore S.P."/>
            <person name="Henske J.K."/>
            <person name="Sexton J.A."/>
            <person name="Solomon K.V."/>
            <person name="Seppala S."/>
            <person name="Yoo J.I."/>
            <person name="Huyett L.M."/>
            <person name="Pressman A."/>
            <person name="Cogan J.Z."/>
            <person name="Kivenson V."/>
            <person name="Peng X."/>
            <person name="Tan Y."/>
            <person name="Valentine D.L."/>
            <person name="O'Malley M.A."/>
        </authorList>
    </citation>
    <scope>NUCLEOTIDE SEQUENCE [LARGE SCALE GENOMIC DNA]</scope>
    <source>
        <strain evidence="7 8">M.o.H.</strain>
    </source>
</reference>
<organism evidence="7 8">
    <name type="scientific">Methanobacterium bryantii</name>
    <dbReference type="NCBI Taxonomy" id="2161"/>
    <lineage>
        <taxon>Archaea</taxon>
        <taxon>Methanobacteriati</taxon>
        <taxon>Methanobacteriota</taxon>
        <taxon>Methanomada group</taxon>
        <taxon>Methanobacteria</taxon>
        <taxon>Methanobacteriales</taxon>
        <taxon>Methanobacteriaceae</taxon>
        <taxon>Methanobacterium</taxon>
    </lineage>
</organism>